<keyword evidence="2" id="KW-1185">Reference proteome</keyword>
<evidence type="ECO:0000313" key="2">
    <source>
        <dbReference type="Proteomes" id="UP001160499"/>
    </source>
</evidence>
<sequence>MAAFNAIIITGLGRGTTYSIRMRRGPGALTGTGSHAR</sequence>
<name>A0ABT6LBD9_9ACTN</name>
<protein>
    <submittedName>
        <fullName evidence="1">Uncharacterized protein</fullName>
    </submittedName>
</protein>
<dbReference type="EMBL" id="JARXVH010000001">
    <property type="protein sequence ID" value="MDH6213616.1"/>
    <property type="molecule type" value="Genomic_DNA"/>
</dbReference>
<gene>
    <name evidence="1" type="ORF">M2283_000895</name>
</gene>
<reference evidence="1 2" key="1">
    <citation type="submission" date="2023-04" db="EMBL/GenBank/DDBJ databases">
        <title>Forest soil microbial communities from Buena Vista Peninsula, Colon Province, Panama.</title>
        <authorList>
            <person name="Bouskill N."/>
        </authorList>
    </citation>
    <scope>NUCLEOTIDE SEQUENCE [LARGE SCALE GENOMIC DNA]</scope>
    <source>
        <strain evidence="1 2">GGS1</strain>
    </source>
</reference>
<proteinExistence type="predicted"/>
<dbReference type="Proteomes" id="UP001160499">
    <property type="component" value="Unassembled WGS sequence"/>
</dbReference>
<evidence type="ECO:0000313" key="1">
    <source>
        <dbReference type="EMBL" id="MDH6213616.1"/>
    </source>
</evidence>
<accession>A0ABT6LBD9</accession>
<comment type="caution">
    <text evidence="1">The sequence shown here is derived from an EMBL/GenBank/DDBJ whole genome shotgun (WGS) entry which is preliminary data.</text>
</comment>
<organism evidence="1 2">
    <name type="scientific">Streptomyces pseudovenezuelae</name>
    <dbReference type="NCBI Taxonomy" id="67350"/>
    <lineage>
        <taxon>Bacteria</taxon>
        <taxon>Bacillati</taxon>
        <taxon>Actinomycetota</taxon>
        <taxon>Actinomycetes</taxon>
        <taxon>Kitasatosporales</taxon>
        <taxon>Streptomycetaceae</taxon>
        <taxon>Streptomyces</taxon>
        <taxon>Streptomyces aurantiacus group</taxon>
    </lineage>
</organism>